<dbReference type="GO" id="GO:0004519">
    <property type="term" value="F:endonuclease activity"/>
    <property type="evidence" value="ECO:0007669"/>
    <property type="project" value="UniProtKB-KW"/>
</dbReference>
<dbReference type="Proteomes" id="UP000199634">
    <property type="component" value="Unassembled WGS sequence"/>
</dbReference>
<dbReference type="SUPFAM" id="SSF82771">
    <property type="entry name" value="GIY-YIG endonuclease"/>
    <property type="match status" value="1"/>
</dbReference>
<feature type="domain" description="GIY-YIG" evidence="2">
    <location>
        <begin position="2"/>
        <end position="78"/>
    </location>
</feature>
<gene>
    <name evidence="3" type="ORF">SAMN02927937_02246</name>
</gene>
<keyword evidence="3" id="KW-0540">Nuclease</keyword>
<dbReference type="EMBL" id="FNXE01000034">
    <property type="protein sequence ID" value="SEH93687.1"/>
    <property type="molecule type" value="Genomic_DNA"/>
</dbReference>
<reference evidence="3 4" key="1">
    <citation type="submission" date="2016-10" db="EMBL/GenBank/DDBJ databases">
        <authorList>
            <person name="de Groot N.N."/>
        </authorList>
    </citation>
    <scope>NUCLEOTIDE SEQUENCE [LARGE SCALE GENOMIC DNA]</scope>
    <source>
        <strain evidence="3 4">CGMCC 1.10825</strain>
    </source>
</reference>
<proteinExistence type="inferred from homology"/>
<dbReference type="CDD" id="cd10456">
    <property type="entry name" value="GIY-YIG_UPF0213"/>
    <property type="match status" value="1"/>
</dbReference>
<sequence>MKTSYVYILLCSDNTYYTGVTADVYKRFDEHQDGKFYESYTYKRRPLKLVYFCNFMDIEQAIHFEKQIKKWSQAKKKALIEGRFEDLPNLAKKENKN</sequence>
<evidence type="ECO:0000259" key="2">
    <source>
        <dbReference type="PROSITE" id="PS50164"/>
    </source>
</evidence>
<dbReference type="PANTHER" id="PTHR34477">
    <property type="entry name" value="UPF0213 PROTEIN YHBQ"/>
    <property type="match status" value="1"/>
</dbReference>
<dbReference type="Gene3D" id="3.40.1440.10">
    <property type="entry name" value="GIY-YIG endonuclease"/>
    <property type="match status" value="1"/>
</dbReference>
<evidence type="ECO:0000313" key="3">
    <source>
        <dbReference type="EMBL" id="SEH93687.1"/>
    </source>
</evidence>
<dbReference type="InterPro" id="IPR035901">
    <property type="entry name" value="GIY-YIG_endonuc_sf"/>
</dbReference>
<dbReference type="AlphaFoldDB" id="A0A1H6LXX1"/>
<keyword evidence="3" id="KW-0378">Hydrolase</keyword>
<keyword evidence="4" id="KW-1185">Reference proteome</keyword>
<dbReference type="InterPro" id="IPR050190">
    <property type="entry name" value="UPF0213_domain"/>
</dbReference>
<dbReference type="InterPro" id="IPR000305">
    <property type="entry name" value="GIY-YIG_endonuc"/>
</dbReference>
<dbReference type="STRING" id="1159016.SAMN02927937_02246"/>
<keyword evidence="3" id="KW-0255">Endonuclease</keyword>
<dbReference type="PROSITE" id="PS50164">
    <property type="entry name" value="GIY_YIG"/>
    <property type="match status" value="1"/>
</dbReference>
<accession>A0A1H6LXX1</accession>
<name>A0A1H6LXX1_9FLAO</name>
<evidence type="ECO:0000313" key="4">
    <source>
        <dbReference type="Proteomes" id="UP000199634"/>
    </source>
</evidence>
<organism evidence="3 4">
    <name type="scientific">Paenimyroides marinum</name>
    <dbReference type="NCBI Taxonomy" id="1159016"/>
    <lineage>
        <taxon>Bacteria</taxon>
        <taxon>Pseudomonadati</taxon>
        <taxon>Bacteroidota</taxon>
        <taxon>Flavobacteriia</taxon>
        <taxon>Flavobacteriales</taxon>
        <taxon>Flavobacteriaceae</taxon>
        <taxon>Paenimyroides</taxon>
    </lineage>
</organism>
<dbReference type="OrthoDB" id="1495241at2"/>
<dbReference type="SMART" id="SM00465">
    <property type="entry name" value="GIYc"/>
    <property type="match status" value="1"/>
</dbReference>
<dbReference type="PANTHER" id="PTHR34477:SF1">
    <property type="entry name" value="UPF0213 PROTEIN YHBQ"/>
    <property type="match status" value="1"/>
</dbReference>
<evidence type="ECO:0000256" key="1">
    <source>
        <dbReference type="ARBA" id="ARBA00007435"/>
    </source>
</evidence>
<dbReference type="Pfam" id="PF01541">
    <property type="entry name" value="GIY-YIG"/>
    <property type="match status" value="1"/>
</dbReference>
<protein>
    <submittedName>
        <fullName evidence="3">Putative endonuclease</fullName>
    </submittedName>
</protein>
<dbReference type="RefSeq" id="WP_091100725.1">
    <property type="nucleotide sequence ID" value="NZ_FNXE01000034.1"/>
</dbReference>
<comment type="similarity">
    <text evidence="1">Belongs to the UPF0213 family.</text>
</comment>